<proteinExistence type="inferred from homology"/>
<keyword evidence="7" id="KW-1185">Reference proteome</keyword>
<feature type="region of interest" description="Disordered" evidence="5">
    <location>
        <begin position="296"/>
        <end position="336"/>
    </location>
</feature>
<sequence>MKIKKKDLRKREAQLPINYPDPDVLPDSLPGGVIDLQAEMVQVEILCKRLAHNEVVVRDAVLAEVPHYLQRLTGAMAEMEKTYEAEIADVRAYFKAHPKTPNPYRYENLPLALQQFREKVAEKEREDRRRVAMRELRHRQAQERSDKELYGRYNIPAGDSTADDDENVEAGLNFGPKPEHVYQGENVHRERYQIWMETWCDLELVLLKLCRGIHYCLWHSDKPLVQLACAQKIADLLHAPQTTRCKVLFYGCLFRVLAREWPTIDRYRMDKYLALVRRMVFAYVKLVRDVHAGDASTSSACASPAKRDKGATTALRSPTEEGKKSTKRSRDDESIVTEPEVDSAALSVLWKTAAGVPQAVLQKYIGTFTATANVVREIFYILQRQIFSSSTSVGLTMHICDVAFDELVRAELDTNLFLALSAGIPLYAMSQGNYVEKRVLDNFFPPLAGGVYAQRRAEQLVRAIAEKAHVTQKRASKRNGNGDTAASPEAIEALATEQAAAESRTVMQDMAFFCRKYAVARGVAHEVRPMFSEAELIMRQSADPESFQPLTHTAKRRRIERELKEVDGTREKVRSEVEARREMKKQDRHAALKEKVRAREAAVLAGKGDKAAGVSKAVLRRQIIAEERRAKRKPVHNTKRKKAYHLTKQDLYGDADMQGESD</sequence>
<dbReference type="VEuPathDB" id="TriTrypDB:LtaPh_1608700"/>
<feature type="region of interest" description="Disordered" evidence="5">
    <location>
        <begin position="628"/>
        <end position="662"/>
    </location>
</feature>
<dbReference type="AlphaFoldDB" id="A0A640KCL4"/>
<comment type="subcellular location">
    <subcellularLocation>
        <location evidence="1">Nucleus</location>
    </subcellularLocation>
</comment>
<accession>A0A640KCL4</accession>
<dbReference type="GO" id="GO:0030688">
    <property type="term" value="C:preribosome, small subunit precursor"/>
    <property type="evidence" value="ECO:0007669"/>
    <property type="project" value="InterPro"/>
</dbReference>
<evidence type="ECO:0000256" key="3">
    <source>
        <dbReference type="ARBA" id="ARBA00022552"/>
    </source>
</evidence>
<organism evidence="6 7">
    <name type="scientific">Leishmania tarentolae</name>
    <name type="common">Sauroleishmania tarentolae</name>
    <dbReference type="NCBI Taxonomy" id="5689"/>
    <lineage>
        <taxon>Eukaryota</taxon>
        <taxon>Discoba</taxon>
        <taxon>Euglenozoa</taxon>
        <taxon>Kinetoplastea</taxon>
        <taxon>Metakinetoplastina</taxon>
        <taxon>Trypanosomatida</taxon>
        <taxon>Trypanosomatidae</taxon>
        <taxon>Leishmaniinae</taxon>
        <taxon>Leishmania</taxon>
        <taxon>lizard Leishmania</taxon>
    </lineage>
</organism>
<evidence type="ECO:0000256" key="4">
    <source>
        <dbReference type="ARBA" id="ARBA00023242"/>
    </source>
</evidence>
<dbReference type="Pfam" id="PF05997">
    <property type="entry name" value="Nop52"/>
    <property type="match status" value="1"/>
</dbReference>
<name>A0A640KCL4_LEITA</name>
<gene>
    <name evidence="6" type="ORF">LtaPh_1608700</name>
</gene>
<feature type="compositionally biased region" description="Basic and acidic residues" evidence="5">
    <location>
        <begin position="318"/>
        <end position="333"/>
    </location>
</feature>
<evidence type="ECO:0000256" key="2">
    <source>
        <dbReference type="ARBA" id="ARBA00006374"/>
    </source>
</evidence>
<dbReference type="GO" id="GO:0006364">
    <property type="term" value="P:rRNA processing"/>
    <property type="evidence" value="ECO:0007669"/>
    <property type="project" value="UniProtKB-KW"/>
</dbReference>
<dbReference type="EMBL" id="BLBS01000020">
    <property type="protein sequence ID" value="GET87446.1"/>
    <property type="molecule type" value="Genomic_DNA"/>
</dbReference>
<dbReference type="Proteomes" id="UP000419144">
    <property type="component" value="Unassembled WGS sequence"/>
</dbReference>
<feature type="compositionally biased region" description="Basic residues" evidence="5">
    <location>
        <begin position="630"/>
        <end position="645"/>
    </location>
</feature>
<comment type="caution">
    <text evidence="6">The sequence shown here is derived from an EMBL/GenBank/DDBJ whole genome shotgun (WGS) entry which is preliminary data.</text>
</comment>
<protein>
    <submittedName>
        <fullName evidence="6">Uncharacterized protein</fullName>
    </submittedName>
</protein>
<dbReference type="PANTHER" id="PTHR13026:SF0">
    <property type="entry name" value="RIBOSOMAL RNA PROCESSING 1B"/>
    <property type="match status" value="1"/>
</dbReference>
<dbReference type="GO" id="GO:0005634">
    <property type="term" value="C:nucleus"/>
    <property type="evidence" value="ECO:0007669"/>
    <property type="project" value="UniProtKB-SubCell"/>
</dbReference>
<reference evidence="6" key="1">
    <citation type="submission" date="2019-11" db="EMBL/GenBank/DDBJ databases">
        <title>Leishmania tarentolae CDS.</title>
        <authorList>
            <person name="Goto Y."/>
            <person name="Yamagishi J."/>
        </authorList>
    </citation>
    <scope>NUCLEOTIDE SEQUENCE [LARGE SCALE GENOMIC DNA]</scope>
    <source>
        <strain evidence="6">Parrot Tar II</strain>
    </source>
</reference>
<keyword evidence="4" id="KW-0539">Nucleus</keyword>
<keyword evidence="3" id="KW-0698">rRNA processing</keyword>
<dbReference type="InterPro" id="IPR010301">
    <property type="entry name" value="RRP1"/>
</dbReference>
<dbReference type="OrthoDB" id="2019504at2759"/>
<evidence type="ECO:0000256" key="5">
    <source>
        <dbReference type="SAM" id="MobiDB-lite"/>
    </source>
</evidence>
<evidence type="ECO:0000313" key="6">
    <source>
        <dbReference type="EMBL" id="GET87446.1"/>
    </source>
</evidence>
<evidence type="ECO:0000256" key="1">
    <source>
        <dbReference type="ARBA" id="ARBA00004123"/>
    </source>
</evidence>
<comment type="similarity">
    <text evidence="2">Belongs to the RRP1 family.</text>
</comment>
<evidence type="ECO:0000313" key="7">
    <source>
        <dbReference type="Proteomes" id="UP000419144"/>
    </source>
</evidence>
<dbReference type="PANTHER" id="PTHR13026">
    <property type="entry name" value="NNP-1 PROTEIN NOVEL NUCLEAR PROTEIN 1 NOP52"/>
    <property type="match status" value="1"/>
</dbReference>